<dbReference type="EC" id="3.5.2.6" evidence="3 6"/>
<keyword evidence="4 6" id="KW-0378">Hydrolase</keyword>
<dbReference type="SUPFAM" id="SSF56601">
    <property type="entry name" value="beta-lactamase/transpeptidase-like"/>
    <property type="match status" value="1"/>
</dbReference>
<dbReference type="InterPro" id="IPR023650">
    <property type="entry name" value="Beta-lactam_class-A_AS"/>
</dbReference>
<feature type="chain" id="PRO_5044261197" description="Beta-lactamase" evidence="7">
    <location>
        <begin position="27"/>
        <end position="293"/>
    </location>
</feature>
<evidence type="ECO:0000256" key="2">
    <source>
        <dbReference type="ARBA" id="ARBA00009009"/>
    </source>
</evidence>
<comment type="caution">
    <text evidence="9">The sequence shown here is derived from an EMBL/GenBank/DDBJ whole genome shotgun (WGS) entry which is preliminary data.</text>
</comment>
<evidence type="ECO:0000256" key="4">
    <source>
        <dbReference type="ARBA" id="ARBA00022801"/>
    </source>
</evidence>
<feature type="signal peptide" evidence="7">
    <location>
        <begin position="1"/>
        <end position="26"/>
    </location>
</feature>
<accession>A0AB34V997</accession>
<dbReference type="InterPro" id="IPR000871">
    <property type="entry name" value="Beta-lactam_class-A"/>
</dbReference>
<dbReference type="AlphaFoldDB" id="A0AB34V997"/>
<dbReference type="NCBIfam" id="NF033103">
    <property type="entry name" value="bla_class_A"/>
    <property type="match status" value="1"/>
</dbReference>
<sequence length="293" mass="31022">MATAPRLRICAAATLLALAVPFVAEAHFNDALLAQPVRQLEHAAGGRLGVAAIDTGDGSVFTYRGNERFPLCSTSKVFTVAAILKKAETAQGLLNENIAIRHADLVNYNPVTEKQVGGTMTVAELSAAALQYSDNAAMNKLLTHLGGPHAVTAFARSIGDNTFRLDRTEPTLNTAIPGDTRDTTSPTAMAQSLQKLVLGTALAPAQRQQLADWMKGNTTGTYSIRAGLPADWVVADKTGSGDYGTTNDIAVIWPPHHAPLVLVTYYTQTDKHAASRKDVLASAAKIIASGYEN</sequence>
<feature type="domain" description="Beta-lactamase class A catalytic" evidence="8">
    <location>
        <begin position="49"/>
        <end position="265"/>
    </location>
</feature>
<dbReference type="GO" id="GO:0046677">
    <property type="term" value="P:response to antibiotic"/>
    <property type="evidence" value="ECO:0007669"/>
    <property type="project" value="UniProtKB-UniRule"/>
</dbReference>
<dbReference type="PROSITE" id="PS00146">
    <property type="entry name" value="BETA_LACTAMASE_A"/>
    <property type="match status" value="1"/>
</dbReference>
<evidence type="ECO:0000313" key="9">
    <source>
        <dbReference type="EMBL" id="KTS94180.1"/>
    </source>
</evidence>
<comment type="similarity">
    <text evidence="2 6">Belongs to the class-A beta-lactamase family.</text>
</comment>
<gene>
    <name evidence="9" type="ORF">RSA13_19210</name>
</gene>
<dbReference type="Pfam" id="PF13354">
    <property type="entry name" value="Beta-lactamase2"/>
    <property type="match status" value="1"/>
</dbReference>
<organism evidence="9 10">
    <name type="scientific">Pantoea stewartii</name>
    <dbReference type="NCBI Taxonomy" id="66269"/>
    <lineage>
        <taxon>Bacteria</taxon>
        <taxon>Pseudomonadati</taxon>
        <taxon>Pseudomonadota</taxon>
        <taxon>Gammaproteobacteria</taxon>
        <taxon>Enterobacterales</taxon>
        <taxon>Erwiniaceae</taxon>
        <taxon>Pantoea</taxon>
    </lineage>
</organism>
<dbReference type="GO" id="GO:0008800">
    <property type="term" value="F:beta-lactamase activity"/>
    <property type="evidence" value="ECO:0007669"/>
    <property type="project" value="UniProtKB-UniRule"/>
</dbReference>
<evidence type="ECO:0000256" key="5">
    <source>
        <dbReference type="ARBA" id="ARBA00023251"/>
    </source>
</evidence>
<protein>
    <recommendedName>
        <fullName evidence="3 6">Beta-lactamase</fullName>
        <ecNumber evidence="3 6">3.5.2.6</ecNumber>
    </recommendedName>
</protein>
<keyword evidence="7" id="KW-0732">Signal</keyword>
<evidence type="ECO:0000256" key="1">
    <source>
        <dbReference type="ARBA" id="ARBA00001526"/>
    </source>
</evidence>
<evidence type="ECO:0000256" key="6">
    <source>
        <dbReference type="RuleBase" id="RU361140"/>
    </source>
</evidence>
<evidence type="ECO:0000256" key="7">
    <source>
        <dbReference type="SAM" id="SignalP"/>
    </source>
</evidence>
<evidence type="ECO:0000313" key="10">
    <source>
        <dbReference type="Proteomes" id="UP000072520"/>
    </source>
</evidence>
<evidence type="ECO:0000256" key="3">
    <source>
        <dbReference type="ARBA" id="ARBA00012865"/>
    </source>
</evidence>
<dbReference type="PANTHER" id="PTHR35333:SF3">
    <property type="entry name" value="BETA-LACTAMASE-TYPE TRANSPEPTIDASE FOLD CONTAINING PROTEIN"/>
    <property type="match status" value="1"/>
</dbReference>
<dbReference type="InterPro" id="IPR045155">
    <property type="entry name" value="Beta-lactam_cat"/>
</dbReference>
<dbReference type="PRINTS" id="PR00118">
    <property type="entry name" value="BLACTAMASEA"/>
</dbReference>
<evidence type="ECO:0000259" key="8">
    <source>
        <dbReference type="Pfam" id="PF13354"/>
    </source>
</evidence>
<comment type="catalytic activity">
    <reaction evidence="1 6">
        <text>a beta-lactam + H2O = a substituted beta-amino acid</text>
        <dbReference type="Rhea" id="RHEA:20401"/>
        <dbReference type="ChEBI" id="CHEBI:15377"/>
        <dbReference type="ChEBI" id="CHEBI:35627"/>
        <dbReference type="ChEBI" id="CHEBI:140347"/>
        <dbReference type="EC" id="3.5.2.6"/>
    </reaction>
</comment>
<keyword evidence="5 6" id="KW-0046">Antibiotic resistance</keyword>
<name>A0AB34V997_9GAMM</name>
<reference evidence="9 10" key="1">
    <citation type="journal article" date="2016" name="Front. Microbiol.">
        <title>Genomic Resource of Rice Seed Associated Bacteria.</title>
        <authorList>
            <person name="Midha S."/>
            <person name="Bansal K."/>
            <person name="Sharma S."/>
            <person name="Kumar N."/>
            <person name="Patil P.P."/>
            <person name="Chaudhry V."/>
            <person name="Patil P.B."/>
        </authorList>
    </citation>
    <scope>NUCLEOTIDE SEQUENCE [LARGE SCALE GENOMIC DNA]</scope>
    <source>
        <strain evidence="9 10">RSA13</strain>
    </source>
</reference>
<dbReference type="PANTHER" id="PTHR35333">
    <property type="entry name" value="BETA-LACTAMASE"/>
    <property type="match status" value="1"/>
</dbReference>
<dbReference type="GeneID" id="61250864"/>
<dbReference type="GO" id="GO:0030655">
    <property type="term" value="P:beta-lactam antibiotic catabolic process"/>
    <property type="evidence" value="ECO:0007669"/>
    <property type="project" value="InterPro"/>
</dbReference>
<dbReference type="EMBL" id="LDSI01000029">
    <property type="protein sequence ID" value="KTS94180.1"/>
    <property type="molecule type" value="Genomic_DNA"/>
</dbReference>
<proteinExistence type="inferred from homology"/>
<dbReference type="Gene3D" id="3.40.710.10">
    <property type="entry name" value="DD-peptidase/beta-lactamase superfamily"/>
    <property type="match status" value="1"/>
</dbReference>
<dbReference type="InterPro" id="IPR012338">
    <property type="entry name" value="Beta-lactam/transpept-like"/>
</dbReference>
<dbReference type="RefSeq" id="WP_052133179.1">
    <property type="nucleotide sequence ID" value="NZ_CP049115.1"/>
</dbReference>
<dbReference type="Proteomes" id="UP000072520">
    <property type="component" value="Unassembled WGS sequence"/>
</dbReference>